<protein>
    <submittedName>
        <fullName evidence="2">Putative secreted protein</fullName>
    </submittedName>
</protein>
<evidence type="ECO:0000313" key="2">
    <source>
        <dbReference type="EMBL" id="MXU84948.1"/>
    </source>
</evidence>
<accession>A0A6B0U068</accession>
<feature type="signal peptide" evidence="1">
    <location>
        <begin position="1"/>
        <end position="20"/>
    </location>
</feature>
<feature type="chain" id="PRO_5025443696" evidence="1">
    <location>
        <begin position="21"/>
        <end position="83"/>
    </location>
</feature>
<reference evidence="2" key="1">
    <citation type="submission" date="2019-12" db="EMBL/GenBank/DDBJ databases">
        <title>An insight into the sialome of adult female Ixodes ricinus ticks feeding for 6 days.</title>
        <authorList>
            <person name="Perner J."/>
            <person name="Ribeiro J.M.C."/>
        </authorList>
    </citation>
    <scope>NUCLEOTIDE SEQUENCE</scope>
    <source>
        <strain evidence="2">Semi-engorged</strain>
        <tissue evidence="2">Salivary glands</tissue>
    </source>
</reference>
<proteinExistence type="predicted"/>
<sequence>MLTMADGSCLLALYVHLTMAGWQDVRGSTMDEGCAEESHKSSSFFCRAAFSAWERRGRASGSPSSLPEFRSRAACTRCRDPRR</sequence>
<dbReference type="AlphaFoldDB" id="A0A6B0U068"/>
<name>A0A6B0U068_IXORI</name>
<evidence type="ECO:0000256" key="1">
    <source>
        <dbReference type="SAM" id="SignalP"/>
    </source>
</evidence>
<dbReference type="EMBL" id="GIFC01002865">
    <property type="protein sequence ID" value="MXU84948.1"/>
    <property type="molecule type" value="Transcribed_RNA"/>
</dbReference>
<organism evidence="2">
    <name type="scientific">Ixodes ricinus</name>
    <name type="common">Common tick</name>
    <name type="synonym">Acarus ricinus</name>
    <dbReference type="NCBI Taxonomy" id="34613"/>
    <lineage>
        <taxon>Eukaryota</taxon>
        <taxon>Metazoa</taxon>
        <taxon>Ecdysozoa</taxon>
        <taxon>Arthropoda</taxon>
        <taxon>Chelicerata</taxon>
        <taxon>Arachnida</taxon>
        <taxon>Acari</taxon>
        <taxon>Parasitiformes</taxon>
        <taxon>Ixodida</taxon>
        <taxon>Ixodoidea</taxon>
        <taxon>Ixodidae</taxon>
        <taxon>Ixodinae</taxon>
        <taxon>Ixodes</taxon>
    </lineage>
</organism>
<keyword evidence="1" id="KW-0732">Signal</keyword>